<reference evidence="1" key="1">
    <citation type="submission" date="2022-03" db="EMBL/GenBank/DDBJ databases">
        <title>Identification of a novel bacterium isolated from mangrove sediments.</title>
        <authorList>
            <person name="Pan X."/>
        </authorList>
    </citation>
    <scope>NUCLEOTIDE SEQUENCE</scope>
    <source>
        <strain evidence="1">B2580</strain>
    </source>
</reference>
<keyword evidence="2" id="KW-1185">Reference proteome</keyword>
<dbReference type="SUPFAM" id="SSF55729">
    <property type="entry name" value="Acyl-CoA N-acyltransferases (Nat)"/>
    <property type="match status" value="1"/>
</dbReference>
<gene>
    <name evidence="1" type="ORF">MTR64_07720</name>
</gene>
<dbReference type="RefSeq" id="WP_243992509.1">
    <property type="nucleotide sequence ID" value="NZ_JALHLE010000009.1"/>
</dbReference>
<dbReference type="Proteomes" id="UP001162880">
    <property type="component" value="Unassembled WGS sequence"/>
</dbReference>
<organism evidence="1 2">
    <name type="scientific">Novosphingobium album</name>
    <name type="common">ex Hu et al. 2023</name>
    <dbReference type="NCBI Taxonomy" id="2930093"/>
    <lineage>
        <taxon>Bacteria</taxon>
        <taxon>Pseudomonadati</taxon>
        <taxon>Pseudomonadota</taxon>
        <taxon>Alphaproteobacteria</taxon>
        <taxon>Sphingomonadales</taxon>
        <taxon>Sphingomonadaceae</taxon>
        <taxon>Novosphingobium</taxon>
    </lineage>
</organism>
<dbReference type="PANTHER" id="PTHR41368:SF1">
    <property type="entry name" value="PROTEIN YGHO"/>
    <property type="match status" value="1"/>
</dbReference>
<sequence>MANSEIVITPVSSKADRAAFVDCAYQLNASDQNWVPNLRSEEISKFTPGKNPFFEHARCQLFLARRGGSIVGRISAHIDELALKQPLEQGMGPGTGNWGAIEAEDEAVASALITTAEDWLRKEGMTRVLAPMNLSVWEEPGLQVRGHDHAPMVMMAHHNAAYQAWIEGAGYGRVKTLYTYDLDVTQQFPPLVQRIVASGEKNAKIRVRDAELKHFDRDAAIICDILNDAWSDNWGFVPFTDEEVAHIGKVLKPLVHPSLIRIAEYEGEPVAFMMTLPDLNGIQMRVNGRNGKPSLLGLIKLLLWLRKPKPADMRVPLMGVRKKLQSSRLASQLAFMMIEYIRRAATAKFDAKRGEIGWVLEDNQGMVAIADTIESKVNREYVIYEKIL</sequence>
<dbReference type="PANTHER" id="PTHR41368">
    <property type="entry name" value="PROTEIN YGHO"/>
    <property type="match status" value="1"/>
</dbReference>
<accession>A0ABT0B076</accession>
<dbReference type="Gene3D" id="3.40.630.30">
    <property type="match status" value="1"/>
</dbReference>
<dbReference type="InterPro" id="IPR016181">
    <property type="entry name" value="Acyl_CoA_acyltransferase"/>
</dbReference>
<evidence type="ECO:0000313" key="2">
    <source>
        <dbReference type="Proteomes" id="UP001162880"/>
    </source>
</evidence>
<name>A0ABT0B076_9SPHN</name>
<protein>
    <submittedName>
        <fullName evidence="1">N-acetyltransferase</fullName>
    </submittedName>
</protein>
<comment type="caution">
    <text evidence="1">The sequence shown here is derived from an EMBL/GenBank/DDBJ whole genome shotgun (WGS) entry which is preliminary data.</text>
</comment>
<evidence type="ECO:0000313" key="1">
    <source>
        <dbReference type="EMBL" id="MCJ2178448.1"/>
    </source>
</evidence>
<dbReference type="InterPro" id="IPR039968">
    <property type="entry name" value="BcerS-like"/>
</dbReference>
<proteinExistence type="predicted"/>
<dbReference type="EMBL" id="JALHLE010000009">
    <property type="protein sequence ID" value="MCJ2178448.1"/>
    <property type="molecule type" value="Genomic_DNA"/>
</dbReference>